<dbReference type="GO" id="GO:0016538">
    <property type="term" value="F:cyclin-dependent protein serine/threonine kinase regulator activity"/>
    <property type="evidence" value="ECO:0007669"/>
    <property type="project" value="InterPro"/>
</dbReference>
<keyword evidence="6" id="KW-1185">Reference proteome</keyword>
<feature type="transmembrane region" description="Helical" evidence="3">
    <location>
        <begin position="53"/>
        <end position="75"/>
    </location>
</feature>
<dbReference type="PROSITE" id="PS51257">
    <property type="entry name" value="PROKAR_LIPOPROTEIN"/>
    <property type="match status" value="1"/>
</dbReference>
<feature type="domain" description="Cyclin-like" evidence="4">
    <location>
        <begin position="52"/>
        <end position="152"/>
    </location>
</feature>
<evidence type="ECO:0000256" key="1">
    <source>
        <dbReference type="RuleBase" id="RU000383"/>
    </source>
</evidence>
<dbReference type="InterPro" id="IPR043198">
    <property type="entry name" value="Cyclin/Ssn8"/>
</dbReference>
<evidence type="ECO:0000313" key="5">
    <source>
        <dbReference type="EMBL" id="KAI0306600.1"/>
    </source>
</evidence>
<proteinExistence type="inferred from homology"/>
<dbReference type="SMART" id="SM00385">
    <property type="entry name" value="CYCLIN"/>
    <property type="match status" value="2"/>
</dbReference>
<dbReference type="AlphaFoldDB" id="A0AAD4QRV2"/>
<comment type="similarity">
    <text evidence="1">Belongs to the cyclin family.</text>
</comment>
<dbReference type="PANTHER" id="PTHR10026">
    <property type="entry name" value="CYCLIN"/>
    <property type="match status" value="1"/>
</dbReference>
<evidence type="ECO:0000313" key="6">
    <source>
        <dbReference type="Proteomes" id="UP001203297"/>
    </source>
</evidence>
<dbReference type="InterPro" id="IPR006671">
    <property type="entry name" value="Cyclin_N"/>
</dbReference>
<keyword evidence="3" id="KW-0472">Membrane</keyword>
<reference evidence="5" key="1">
    <citation type="journal article" date="2022" name="New Phytol.">
        <title>Evolutionary transition to the ectomycorrhizal habit in the genomes of a hyperdiverse lineage of mushroom-forming fungi.</title>
        <authorList>
            <person name="Looney B."/>
            <person name="Miyauchi S."/>
            <person name="Morin E."/>
            <person name="Drula E."/>
            <person name="Courty P.E."/>
            <person name="Kohler A."/>
            <person name="Kuo A."/>
            <person name="LaButti K."/>
            <person name="Pangilinan J."/>
            <person name="Lipzen A."/>
            <person name="Riley R."/>
            <person name="Andreopoulos W."/>
            <person name="He G."/>
            <person name="Johnson J."/>
            <person name="Nolan M."/>
            <person name="Tritt A."/>
            <person name="Barry K.W."/>
            <person name="Grigoriev I.V."/>
            <person name="Nagy L.G."/>
            <person name="Hibbett D."/>
            <person name="Henrissat B."/>
            <person name="Matheny P.B."/>
            <person name="Labbe J."/>
            <person name="Martin F.M."/>
        </authorList>
    </citation>
    <scope>NUCLEOTIDE SEQUENCE</scope>
    <source>
        <strain evidence="5">BPL690</strain>
    </source>
</reference>
<feature type="region of interest" description="Disordered" evidence="2">
    <location>
        <begin position="228"/>
        <end position="249"/>
    </location>
</feature>
<dbReference type="InterPro" id="IPR013763">
    <property type="entry name" value="Cyclin-like_dom"/>
</dbReference>
<dbReference type="GO" id="GO:0006357">
    <property type="term" value="P:regulation of transcription by RNA polymerase II"/>
    <property type="evidence" value="ECO:0007669"/>
    <property type="project" value="InterPro"/>
</dbReference>
<protein>
    <submittedName>
        <fullName evidence="5">Cyclin-like protein</fullName>
    </submittedName>
</protein>
<evidence type="ECO:0000256" key="3">
    <source>
        <dbReference type="SAM" id="Phobius"/>
    </source>
</evidence>
<organism evidence="5 6">
    <name type="scientific">Multifurca ochricompacta</name>
    <dbReference type="NCBI Taxonomy" id="376703"/>
    <lineage>
        <taxon>Eukaryota</taxon>
        <taxon>Fungi</taxon>
        <taxon>Dikarya</taxon>
        <taxon>Basidiomycota</taxon>
        <taxon>Agaricomycotina</taxon>
        <taxon>Agaricomycetes</taxon>
        <taxon>Russulales</taxon>
        <taxon>Russulaceae</taxon>
        <taxon>Multifurca</taxon>
    </lineage>
</organism>
<name>A0AAD4QRV2_9AGAM</name>
<keyword evidence="1" id="KW-0195">Cyclin</keyword>
<dbReference type="CDD" id="cd20546">
    <property type="entry name" value="CYCLIN_SpCG1C_ScCTK2-like_rpt2"/>
    <property type="match status" value="1"/>
</dbReference>
<evidence type="ECO:0000256" key="2">
    <source>
        <dbReference type="SAM" id="MobiDB-lite"/>
    </source>
</evidence>
<dbReference type="SUPFAM" id="SSF47954">
    <property type="entry name" value="Cyclin-like"/>
    <property type="match status" value="2"/>
</dbReference>
<keyword evidence="3" id="KW-1133">Transmembrane helix</keyword>
<sequence length="303" mass="33737">MMLANAKCKMQTTPDSTMRSQWLFAISSLSCTPTAKDRSLHEEMYDRSRGIEFLYRLGTSIGLHSPGLFTAATWFHRFFMRYSMLDYHRQTIAAACIFLATKTEECGRKLRDVARVCQSKAKGIDVRDIPESGPEIEEVSSQILAAEEILLEALCFDFIVDSPHADLIDLFDARDVGDRFQDYAWSIAHDSYRTPLCVLYPPKIIATACYILSQRIVDGPHSLSLDARVSPSAPSASLPTPPTHKPSSPDASRFAIEFFGLDESELLSAAGALAILLNFYEYQAALGLANYLDLITDVSFRSP</sequence>
<accession>A0AAD4QRV2</accession>
<dbReference type="Pfam" id="PF00134">
    <property type="entry name" value="Cyclin_N"/>
    <property type="match status" value="1"/>
</dbReference>
<feature type="domain" description="Cyclin-like" evidence="4">
    <location>
        <begin position="165"/>
        <end position="275"/>
    </location>
</feature>
<comment type="caution">
    <text evidence="5">The sequence shown here is derived from an EMBL/GenBank/DDBJ whole genome shotgun (WGS) entry which is preliminary data.</text>
</comment>
<dbReference type="Proteomes" id="UP001203297">
    <property type="component" value="Unassembled WGS sequence"/>
</dbReference>
<evidence type="ECO:0000259" key="4">
    <source>
        <dbReference type="SMART" id="SM00385"/>
    </source>
</evidence>
<gene>
    <name evidence="5" type="ORF">B0F90DRAFT_1691335</name>
</gene>
<dbReference type="Gene3D" id="1.10.472.10">
    <property type="entry name" value="Cyclin-like"/>
    <property type="match status" value="2"/>
</dbReference>
<dbReference type="InterPro" id="IPR036915">
    <property type="entry name" value="Cyclin-like_sf"/>
</dbReference>
<dbReference type="EMBL" id="WTXG01000003">
    <property type="protein sequence ID" value="KAI0306600.1"/>
    <property type="molecule type" value="Genomic_DNA"/>
</dbReference>
<keyword evidence="3" id="KW-0812">Transmembrane</keyword>